<sequence length="468" mass="52490">MFSWGGGLAIPSPAIDTDKERTPPSPATPLDFPAYVPEKLHSYEDDPDCDKLVRLLSILKRPQDVSAEYFNAFNLTVETNVPPTELLDGLGSLPPYQWPEQSEVDGGGKSLMSNGSPFPDKEKYEMLRRELLYDNDDAFRALSRIDPLPGHEKIRLTHARKFWCGLEHVAQYWDSSLDQYTEYDDDELPIPTRMATDCEMNDADERPAPRAVDGMDIDSEGGGHEASQTAKRKGAGSRVMYKGRRIGAGKDMPDSIREEMMRGFVEMVAWQFGCQTTIPTLPPRLFVKGLLFPVRQSVVVGRVPRDREAARMRRLEGPVLLVQCRGDTQFRRGDGGGRYGEMCDVLRETAAMLLLAQERGREGAVEAKPGAGKWWTTEPRWGGAVDHGMAEEPEQQEAVSGGDERDDRRAAGLGRRRPPGLRAGGLKKRRTRSEQWKLVQPGPSLWDRRMDYRRIGRGRDTGFDDVGV</sequence>
<evidence type="ECO:0000313" key="1">
    <source>
        <dbReference type="EMBL" id="KAI2381833.1"/>
    </source>
</evidence>
<comment type="caution">
    <text evidence="1">The sequence shown here is derived from an EMBL/GenBank/DDBJ whole genome shotgun (WGS) entry which is preliminary data.</text>
</comment>
<protein>
    <submittedName>
        <fullName evidence="1">Uncharacterized protein</fullName>
    </submittedName>
</protein>
<dbReference type="EMBL" id="JALBCA010000167">
    <property type="protein sequence ID" value="KAI2381833.1"/>
    <property type="molecule type" value="Genomic_DNA"/>
</dbReference>
<accession>A0ACB8UMS9</accession>
<proteinExistence type="predicted"/>
<reference evidence="1" key="1">
    <citation type="journal article" date="2022" name="bioRxiv">
        <title>Population genetic analysis of Ophidiomyces ophidiicola, the causative agent of snake fungal disease, indicates recent introductions to the USA.</title>
        <authorList>
            <person name="Ladner J.T."/>
            <person name="Palmer J.M."/>
            <person name="Ettinger C.L."/>
            <person name="Stajich J.E."/>
            <person name="Farrell T.M."/>
            <person name="Glorioso B.M."/>
            <person name="Lawson B."/>
            <person name="Price S.J."/>
            <person name="Stengle A.G."/>
            <person name="Grear D.A."/>
            <person name="Lorch J.M."/>
        </authorList>
    </citation>
    <scope>NUCLEOTIDE SEQUENCE</scope>
    <source>
        <strain evidence="1">NWHC 24266-5</strain>
    </source>
</reference>
<organism evidence="1">
    <name type="scientific">Ophidiomyces ophidiicola</name>
    <dbReference type="NCBI Taxonomy" id="1387563"/>
    <lineage>
        <taxon>Eukaryota</taxon>
        <taxon>Fungi</taxon>
        <taxon>Dikarya</taxon>
        <taxon>Ascomycota</taxon>
        <taxon>Pezizomycotina</taxon>
        <taxon>Eurotiomycetes</taxon>
        <taxon>Eurotiomycetidae</taxon>
        <taxon>Onygenales</taxon>
        <taxon>Onygenaceae</taxon>
        <taxon>Ophidiomyces</taxon>
    </lineage>
</organism>
<name>A0ACB8UMS9_9EURO</name>
<gene>
    <name evidence="1" type="ORF">LOY88_006552</name>
</gene>